<dbReference type="EMBL" id="FZOU01000007">
    <property type="protein sequence ID" value="SNT33617.1"/>
    <property type="molecule type" value="Genomic_DNA"/>
</dbReference>
<keyword evidence="1" id="KW-0472">Membrane</keyword>
<reference evidence="2 3" key="1">
    <citation type="submission" date="2017-06" db="EMBL/GenBank/DDBJ databases">
        <authorList>
            <person name="Kim H.J."/>
            <person name="Triplett B.A."/>
        </authorList>
    </citation>
    <scope>NUCLEOTIDE SEQUENCE [LARGE SCALE GENOMIC DNA]</scope>
    <source>
        <strain evidence="2 3">DSM 18704</strain>
    </source>
</reference>
<organism evidence="2 3">
    <name type="scientific">Granulicella rosea</name>
    <dbReference type="NCBI Taxonomy" id="474952"/>
    <lineage>
        <taxon>Bacteria</taxon>
        <taxon>Pseudomonadati</taxon>
        <taxon>Acidobacteriota</taxon>
        <taxon>Terriglobia</taxon>
        <taxon>Terriglobales</taxon>
        <taxon>Acidobacteriaceae</taxon>
        <taxon>Granulicella</taxon>
    </lineage>
</organism>
<feature type="transmembrane region" description="Helical" evidence="1">
    <location>
        <begin position="35"/>
        <end position="59"/>
    </location>
</feature>
<proteinExistence type="predicted"/>
<name>A0A239LSF6_9BACT</name>
<feature type="transmembrane region" description="Helical" evidence="1">
    <location>
        <begin position="79"/>
        <end position="98"/>
    </location>
</feature>
<keyword evidence="1" id="KW-0812">Transmembrane</keyword>
<evidence type="ECO:0000313" key="2">
    <source>
        <dbReference type="EMBL" id="SNT33617.1"/>
    </source>
</evidence>
<accession>A0A239LSF6</accession>
<dbReference type="RefSeq" id="WP_089409872.1">
    <property type="nucleotide sequence ID" value="NZ_FZOU01000007.1"/>
</dbReference>
<dbReference type="Proteomes" id="UP000198356">
    <property type="component" value="Unassembled WGS sequence"/>
</dbReference>
<dbReference type="AlphaFoldDB" id="A0A239LSF6"/>
<keyword evidence="1" id="KW-1133">Transmembrane helix</keyword>
<evidence type="ECO:0000256" key="1">
    <source>
        <dbReference type="SAM" id="Phobius"/>
    </source>
</evidence>
<dbReference type="OrthoDB" id="123520at2"/>
<keyword evidence="3" id="KW-1185">Reference proteome</keyword>
<evidence type="ECO:0000313" key="3">
    <source>
        <dbReference type="Proteomes" id="UP000198356"/>
    </source>
</evidence>
<gene>
    <name evidence="2" type="ORF">SAMN05421770_107271</name>
</gene>
<protein>
    <submittedName>
        <fullName evidence="2">Uncharacterized protein</fullName>
    </submittedName>
</protein>
<sequence length="105" mass="11721">MAQPTYNTYDNQPRTVGNGYLFGVPMRDLGWFASLLMGLGTGMASFFAGTFVGIVFIMIYNSGAHAKMDYSWSYLRFGLPFGVLVMVLALGYLGVMWARRQVRRG</sequence>